<feature type="transmembrane region" description="Helical" evidence="8">
    <location>
        <begin position="62"/>
        <end position="92"/>
    </location>
</feature>
<dbReference type="NCBIfam" id="TIGR04178">
    <property type="entry name" value="exo_archaeo"/>
    <property type="match status" value="1"/>
</dbReference>
<feature type="transmembrane region" description="Helical" evidence="8">
    <location>
        <begin position="12"/>
        <end position="30"/>
    </location>
</feature>
<feature type="transmembrane region" description="Helical" evidence="8">
    <location>
        <begin position="104"/>
        <end position="120"/>
    </location>
</feature>
<dbReference type="GO" id="GO:0006508">
    <property type="term" value="P:proteolysis"/>
    <property type="evidence" value="ECO:0007669"/>
    <property type="project" value="UniProtKB-KW"/>
</dbReference>
<dbReference type="Pfam" id="PF09721">
    <property type="entry name" value="Exosortase_EpsH"/>
    <property type="match status" value="1"/>
</dbReference>
<name>A0A4R6IKI7_9SPHI</name>
<comment type="subcellular location">
    <subcellularLocation>
        <location evidence="1">Cell membrane</location>
        <topology evidence="1">Multi-pass membrane protein</topology>
    </subcellularLocation>
</comment>
<evidence type="ECO:0000256" key="7">
    <source>
        <dbReference type="ARBA" id="ARBA00023136"/>
    </source>
</evidence>
<dbReference type="EMBL" id="SNWM01000002">
    <property type="protein sequence ID" value="TDO22604.1"/>
    <property type="molecule type" value="Genomic_DNA"/>
</dbReference>
<evidence type="ECO:0000256" key="3">
    <source>
        <dbReference type="ARBA" id="ARBA00022670"/>
    </source>
</evidence>
<sequence length="446" mass="50616">MIAINLNKPGLASPLLGISLAYLTIILWFLPSYLNWDLNLYAGLILIPFICRIKRNRLSMRYLLPAVGSLILAICLPVNTTFFIALLFSTLLFLESNFGKLTEAFLFLLFLISPVFKYIFGTVDFSIRLWLTGRVAALLNSMGIHATAVGNQIELEKYSFAVDPVCAGLNMLIISLILCLFLIVQYQKQSGRSLNFLWVAALFLFTIVLNICGNFFRIFLLVIFKIMPGTFFHELFGILCLVIYVILPLVLGLKTSISRQGVHIPQEKYQQDLALNPLRHPVLQFTLIASLIFAGTRIVTADTLITVNENIQLTGFKKNLLKTGISKFENDDLLIYIKPTPFYVPGHDPKICWTGSGYDFKQIKKERIGHSDIYTALLVKGKDKIYAAWWFDSGTTSTVDQLEWRWKDATGHHPFYLINVNAMNRKNLKEQVISLLSNRNYLIAKP</sequence>
<comment type="caution">
    <text evidence="9">The sequence shown here is derived from an EMBL/GenBank/DDBJ whole genome shotgun (WGS) entry which is preliminary data.</text>
</comment>
<evidence type="ECO:0000256" key="1">
    <source>
        <dbReference type="ARBA" id="ARBA00004651"/>
    </source>
</evidence>
<feature type="transmembrane region" description="Helical" evidence="8">
    <location>
        <begin position="160"/>
        <end position="184"/>
    </location>
</feature>
<keyword evidence="6 8" id="KW-1133">Transmembrane helix</keyword>
<feature type="transmembrane region" description="Helical" evidence="8">
    <location>
        <begin position="196"/>
        <end position="223"/>
    </location>
</feature>
<accession>A0A4R6IKI7</accession>
<keyword evidence="10" id="KW-1185">Reference proteome</keyword>
<keyword evidence="7 8" id="KW-0472">Membrane</keyword>
<dbReference type="NCBIfam" id="TIGR04476">
    <property type="entry name" value="exosort_XrtN"/>
    <property type="match status" value="1"/>
</dbReference>
<dbReference type="OrthoDB" id="783041at2"/>
<dbReference type="InterPro" id="IPR031006">
    <property type="entry name" value="Exosort_XrtN"/>
</dbReference>
<dbReference type="AlphaFoldDB" id="A0A4R6IKI7"/>
<evidence type="ECO:0000256" key="8">
    <source>
        <dbReference type="SAM" id="Phobius"/>
    </source>
</evidence>
<organism evidence="9 10">
    <name type="scientific">Pedobacter duraquae</name>
    <dbReference type="NCBI Taxonomy" id="425511"/>
    <lineage>
        <taxon>Bacteria</taxon>
        <taxon>Pseudomonadati</taxon>
        <taxon>Bacteroidota</taxon>
        <taxon>Sphingobacteriia</taxon>
        <taxon>Sphingobacteriales</taxon>
        <taxon>Sphingobacteriaceae</taxon>
        <taxon>Pedobacter</taxon>
    </lineage>
</organism>
<evidence type="ECO:0000256" key="6">
    <source>
        <dbReference type="ARBA" id="ARBA00022989"/>
    </source>
</evidence>
<evidence type="ECO:0000256" key="4">
    <source>
        <dbReference type="ARBA" id="ARBA00022692"/>
    </source>
</evidence>
<evidence type="ECO:0000256" key="2">
    <source>
        <dbReference type="ARBA" id="ARBA00022475"/>
    </source>
</evidence>
<keyword evidence="3" id="KW-0645">Protease</keyword>
<protein>
    <submittedName>
        <fullName evidence="9">Exosortase N</fullName>
    </submittedName>
</protein>
<keyword evidence="2" id="KW-1003">Cell membrane</keyword>
<evidence type="ECO:0000256" key="5">
    <source>
        <dbReference type="ARBA" id="ARBA00022801"/>
    </source>
</evidence>
<dbReference type="Proteomes" id="UP000295499">
    <property type="component" value="Unassembled WGS sequence"/>
</dbReference>
<proteinExistence type="predicted"/>
<dbReference type="InterPro" id="IPR019127">
    <property type="entry name" value="Exosortase"/>
</dbReference>
<evidence type="ECO:0000313" key="9">
    <source>
        <dbReference type="EMBL" id="TDO22604.1"/>
    </source>
</evidence>
<gene>
    <name evidence="9" type="ORF">CLV32_1580</name>
</gene>
<keyword evidence="5" id="KW-0378">Hydrolase</keyword>
<evidence type="ECO:0000313" key="10">
    <source>
        <dbReference type="Proteomes" id="UP000295499"/>
    </source>
</evidence>
<feature type="transmembrane region" description="Helical" evidence="8">
    <location>
        <begin position="36"/>
        <end position="53"/>
    </location>
</feature>
<dbReference type="InterPro" id="IPR026392">
    <property type="entry name" value="Exo/Archaeosortase_dom"/>
</dbReference>
<reference evidence="9 10" key="1">
    <citation type="submission" date="2019-03" db="EMBL/GenBank/DDBJ databases">
        <title>Genomic Encyclopedia of Archaeal and Bacterial Type Strains, Phase II (KMG-II): from individual species to whole genera.</title>
        <authorList>
            <person name="Goeker M."/>
        </authorList>
    </citation>
    <scope>NUCLEOTIDE SEQUENCE [LARGE SCALE GENOMIC DNA]</scope>
    <source>
        <strain evidence="9 10">DSM 19034</strain>
    </source>
</reference>
<feature type="transmembrane region" description="Helical" evidence="8">
    <location>
        <begin position="235"/>
        <end position="253"/>
    </location>
</feature>
<feature type="transmembrane region" description="Helical" evidence="8">
    <location>
        <begin position="127"/>
        <end position="148"/>
    </location>
</feature>
<dbReference type="RefSeq" id="WP_133554095.1">
    <property type="nucleotide sequence ID" value="NZ_SNWM01000002.1"/>
</dbReference>
<dbReference type="GO" id="GO:0008233">
    <property type="term" value="F:peptidase activity"/>
    <property type="evidence" value="ECO:0007669"/>
    <property type="project" value="UniProtKB-KW"/>
</dbReference>
<keyword evidence="4 8" id="KW-0812">Transmembrane</keyword>
<dbReference type="GO" id="GO:0005886">
    <property type="term" value="C:plasma membrane"/>
    <property type="evidence" value="ECO:0007669"/>
    <property type="project" value="UniProtKB-SubCell"/>
</dbReference>